<comment type="similarity">
    <text evidence="15">Belongs to the THEM4/THEM5 thioesterase family.</text>
</comment>
<proteinExistence type="inferred from homology"/>
<dbReference type="GO" id="GO:0006631">
    <property type="term" value="P:fatty acid metabolic process"/>
    <property type="evidence" value="ECO:0007669"/>
    <property type="project" value="UniProtKB-KW"/>
</dbReference>
<evidence type="ECO:0000256" key="3">
    <source>
        <dbReference type="ARBA" id="ARBA00004632"/>
    </source>
</evidence>
<dbReference type="SUPFAM" id="SSF54637">
    <property type="entry name" value="Thioesterase/thiol ester dehydrase-isomerase"/>
    <property type="match status" value="1"/>
</dbReference>
<keyword evidence="5" id="KW-0963">Cytoplasm</keyword>
<comment type="catalytic activity">
    <reaction evidence="23">
        <text>tetradecanoyl-CoA + H2O = tetradecanoate + CoA + H(+)</text>
        <dbReference type="Rhea" id="RHEA:40119"/>
        <dbReference type="ChEBI" id="CHEBI:15377"/>
        <dbReference type="ChEBI" id="CHEBI:15378"/>
        <dbReference type="ChEBI" id="CHEBI:30807"/>
        <dbReference type="ChEBI" id="CHEBI:57287"/>
        <dbReference type="ChEBI" id="CHEBI:57385"/>
    </reaction>
    <physiologicalReaction direction="left-to-right" evidence="23">
        <dbReference type="Rhea" id="RHEA:40120"/>
    </physiologicalReaction>
</comment>
<evidence type="ECO:0000256" key="6">
    <source>
        <dbReference type="ARBA" id="ARBA00022703"/>
    </source>
</evidence>
<evidence type="ECO:0000256" key="19">
    <source>
        <dbReference type="ARBA" id="ARBA00047588"/>
    </source>
</evidence>
<keyword evidence="7" id="KW-0378">Hydrolase</keyword>
<comment type="catalytic activity">
    <reaction evidence="13">
        <text>(5Z,8Z,11Z,14Z)-eicosatetraenoyl-CoA + H2O = (5Z,8Z,11Z,14Z)-eicosatetraenoate + CoA + H(+)</text>
        <dbReference type="Rhea" id="RHEA:40151"/>
        <dbReference type="ChEBI" id="CHEBI:15377"/>
        <dbReference type="ChEBI" id="CHEBI:15378"/>
        <dbReference type="ChEBI" id="CHEBI:32395"/>
        <dbReference type="ChEBI" id="CHEBI:57287"/>
        <dbReference type="ChEBI" id="CHEBI:57368"/>
    </reaction>
    <physiologicalReaction direction="left-to-right" evidence="13">
        <dbReference type="Rhea" id="RHEA:40152"/>
    </physiologicalReaction>
</comment>
<feature type="domain" description="Thioesterase" evidence="24">
    <location>
        <begin position="120"/>
        <end position="192"/>
    </location>
</feature>
<accession>A0A541B7C7</accession>
<keyword evidence="11" id="KW-0472">Membrane</keyword>
<dbReference type="Gene3D" id="3.10.129.10">
    <property type="entry name" value="Hotdog Thioesterase"/>
    <property type="match status" value="1"/>
</dbReference>
<dbReference type="Pfam" id="PF03061">
    <property type="entry name" value="4HBT"/>
    <property type="match status" value="1"/>
</dbReference>
<evidence type="ECO:0000256" key="7">
    <source>
        <dbReference type="ARBA" id="ARBA00022801"/>
    </source>
</evidence>
<evidence type="ECO:0000256" key="10">
    <source>
        <dbReference type="ARBA" id="ARBA00023098"/>
    </source>
</evidence>
<keyword evidence="8" id="KW-0276">Fatty acid metabolism</keyword>
<evidence type="ECO:0000313" key="26">
    <source>
        <dbReference type="Proteomes" id="UP000316256"/>
    </source>
</evidence>
<sequence>MRFTVEDIDTSEVARRKALYGPLTEVVRELIDATIRTEVDDDTIREVHAQVRAATDRLRARQSDGPFGVRFTNDGDGMAWGNAVIGLRNAIAPPLTIARDPDGTHRSQFVLGAAYEGPPGLVHGGICALVLDQILGMTALAGDKPSFTGTLTLRFRRSTPLGPLRAQARVDRVEGVKTFVVGSLSDADGVTVEAEGVFILPAWARE</sequence>
<evidence type="ECO:0000256" key="2">
    <source>
        <dbReference type="ARBA" id="ARBA00004496"/>
    </source>
</evidence>
<comment type="catalytic activity">
    <reaction evidence="21">
        <text>decanoyl-CoA + H2O = decanoate + CoA + H(+)</text>
        <dbReference type="Rhea" id="RHEA:40059"/>
        <dbReference type="ChEBI" id="CHEBI:15377"/>
        <dbReference type="ChEBI" id="CHEBI:15378"/>
        <dbReference type="ChEBI" id="CHEBI:27689"/>
        <dbReference type="ChEBI" id="CHEBI:57287"/>
        <dbReference type="ChEBI" id="CHEBI:61430"/>
    </reaction>
    <physiologicalReaction direction="left-to-right" evidence="21">
        <dbReference type="Rhea" id="RHEA:40060"/>
    </physiologicalReaction>
</comment>
<dbReference type="EC" id="3.1.2.2" evidence="16"/>
<dbReference type="GO" id="GO:0016020">
    <property type="term" value="C:membrane"/>
    <property type="evidence" value="ECO:0007669"/>
    <property type="project" value="UniProtKB-SubCell"/>
</dbReference>
<dbReference type="AlphaFoldDB" id="A0A541B7C7"/>
<evidence type="ECO:0000259" key="24">
    <source>
        <dbReference type="Pfam" id="PF03061"/>
    </source>
</evidence>
<evidence type="ECO:0000256" key="13">
    <source>
        <dbReference type="ARBA" id="ARBA00035852"/>
    </source>
</evidence>
<dbReference type="Proteomes" id="UP000316256">
    <property type="component" value="Unassembled WGS sequence"/>
</dbReference>
<evidence type="ECO:0000256" key="16">
    <source>
        <dbReference type="ARBA" id="ARBA00038848"/>
    </source>
</evidence>
<dbReference type="InterPro" id="IPR006683">
    <property type="entry name" value="Thioestr_dom"/>
</dbReference>
<evidence type="ECO:0000256" key="23">
    <source>
        <dbReference type="ARBA" id="ARBA00048180"/>
    </source>
</evidence>
<dbReference type="PANTHER" id="PTHR12418">
    <property type="entry name" value="ACYL-COENZYME A THIOESTERASE THEM4"/>
    <property type="match status" value="1"/>
</dbReference>
<keyword evidence="9" id="KW-0809">Transit peptide</keyword>
<dbReference type="GO" id="GO:0016787">
    <property type="term" value="F:hydrolase activity"/>
    <property type="evidence" value="ECO:0007669"/>
    <property type="project" value="UniProtKB-KW"/>
</dbReference>
<evidence type="ECO:0000256" key="14">
    <source>
        <dbReference type="ARBA" id="ARBA00037002"/>
    </source>
</evidence>
<keyword evidence="12" id="KW-0966">Cell projection</keyword>
<evidence type="ECO:0000256" key="9">
    <source>
        <dbReference type="ARBA" id="ARBA00022946"/>
    </source>
</evidence>
<evidence type="ECO:0000256" key="22">
    <source>
        <dbReference type="ARBA" id="ARBA00048074"/>
    </source>
</evidence>
<dbReference type="RefSeq" id="WP_142100350.1">
    <property type="nucleotide sequence ID" value="NZ_VIGH01000006.1"/>
</dbReference>
<comment type="catalytic activity">
    <reaction evidence="22">
        <text>dodecanoyl-CoA + H2O = dodecanoate + CoA + H(+)</text>
        <dbReference type="Rhea" id="RHEA:30135"/>
        <dbReference type="ChEBI" id="CHEBI:15377"/>
        <dbReference type="ChEBI" id="CHEBI:15378"/>
        <dbReference type="ChEBI" id="CHEBI:18262"/>
        <dbReference type="ChEBI" id="CHEBI:57287"/>
        <dbReference type="ChEBI" id="CHEBI:57375"/>
    </reaction>
    <physiologicalReaction direction="left-to-right" evidence="22">
        <dbReference type="Rhea" id="RHEA:30136"/>
    </physiologicalReaction>
</comment>
<comment type="subcellular location">
    <subcellularLocation>
        <location evidence="3">Cell projection</location>
        <location evidence="3">Ruffle membrane</location>
    </subcellularLocation>
    <subcellularLocation>
        <location evidence="2">Cytoplasm</location>
    </subcellularLocation>
    <subcellularLocation>
        <location evidence="1">Membrane</location>
        <topology evidence="1">Peripheral membrane protein</topology>
    </subcellularLocation>
</comment>
<dbReference type="InterPro" id="IPR029069">
    <property type="entry name" value="HotDog_dom_sf"/>
</dbReference>
<evidence type="ECO:0000256" key="20">
    <source>
        <dbReference type="ARBA" id="ARBA00047734"/>
    </source>
</evidence>
<keyword evidence="4" id="KW-1003">Cell membrane</keyword>
<dbReference type="PANTHER" id="PTHR12418:SF19">
    <property type="entry name" value="ACYL-COENZYME A THIOESTERASE THEM4"/>
    <property type="match status" value="1"/>
</dbReference>
<organism evidence="25 26">
    <name type="scientific">Rhodococcus spelaei</name>
    <dbReference type="NCBI Taxonomy" id="2546320"/>
    <lineage>
        <taxon>Bacteria</taxon>
        <taxon>Bacillati</taxon>
        <taxon>Actinomycetota</taxon>
        <taxon>Actinomycetes</taxon>
        <taxon>Mycobacteriales</taxon>
        <taxon>Nocardiaceae</taxon>
        <taxon>Rhodococcus</taxon>
    </lineage>
</organism>
<evidence type="ECO:0000256" key="4">
    <source>
        <dbReference type="ARBA" id="ARBA00022475"/>
    </source>
</evidence>
<dbReference type="OrthoDB" id="5242242at2"/>
<dbReference type="CDD" id="cd03443">
    <property type="entry name" value="PaaI_thioesterase"/>
    <property type="match status" value="1"/>
</dbReference>
<evidence type="ECO:0000256" key="8">
    <source>
        <dbReference type="ARBA" id="ARBA00022832"/>
    </source>
</evidence>
<reference evidence="25 26" key="1">
    <citation type="submission" date="2019-06" db="EMBL/GenBank/DDBJ databases">
        <title>Rhodococcus spaelei sp. nov., isolated from a cave.</title>
        <authorList>
            <person name="Lee S.D."/>
        </authorList>
    </citation>
    <scope>NUCLEOTIDE SEQUENCE [LARGE SCALE GENOMIC DNA]</scope>
    <source>
        <strain evidence="25 26">C9-5</strain>
    </source>
</reference>
<evidence type="ECO:0000313" key="25">
    <source>
        <dbReference type="EMBL" id="TQF68232.1"/>
    </source>
</evidence>
<keyword evidence="10" id="KW-0443">Lipid metabolism</keyword>
<evidence type="ECO:0000256" key="5">
    <source>
        <dbReference type="ARBA" id="ARBA00022490"/>
    </source>
</evidence>
<evidence type="ECO:0000256" key="21">
    <source>
        <dbReference type="ARBA" id="ARBA00047969"/>
    </source>
</evidence>
<keyword evidence="26" id="KW-1185">Reference proteome</keyword>
<evidence type="ECO:0000256" key="15">
    <source>
        <dbReference type="ARBA" id="ARBA00038456"/>
    </source>
</evidence>
<gene>
    <name evidence="25" type="ORF">FK531_14050</name>
</gene>
<evidence type="ECO:0000256" key="18">
    <source>
        <dbReference type="ARBA" id="ARBA00043210"/>
    </source>
</evidence>
<evidence type="ECO:0000256" key="17">
    <source>
        <dbReference type="ARBA" id="ARBA00040123"/>
    </source>
</evidence>
<dbReference type="InterPro" id="IPR052365">
    <property type="entry name" value="THEM4/THEM5_acyl-CoA_thioest"/>
</dbReference>
<evidence type="ECO:0000256" key="1">
    <source>
        <dbReference type="ARBA" id="ARBA00004170"/>
    </source>
</evidence>
<dbReference type="EMBL" id="VIGH01000006">
    <property type="protein sequence ID" value="TQF68232.1"/>
    <property type="molecule type" value="Genomic_DNA"/>
</dbReference>
<comment type="caution">
    <text evidence="25">The sequence shown here is derived from an EMBL/GenBank/DDBJ whole genome shotgun (WGS) entry which is preliminary data.</text>
</comment>
<comment type="catalytic activity">
    <reaction evidence="14">
        <text>(9Z)-octadecenoyl-CoA + H2O = (9Z)-octadecenoate + CoA + H(+)</text>
        <dbReference type="Rhea" id="RHEA:40139"/>
        <dbReference type="ChEBI" id="CHEBI:15377"/>
        <dbReference type="ChEBI" id="CHEBI:15378"/>
        <dbReference type="ChEBI" id="CHEBI:30823"/>
        <dbReference type="ChEBI" id="CHEBI:57287"/>
        <dbReference type="ChEBI" id="CHEBI:57387"/>
    </reaction>
    <physiologicalReaction direction="left-to-right" evidence="14">
        <dbReference type="Rhea" id="RHEA:40140"/>
    </physiologicalReaction>
</comment>
<dbReference type="GO" id="GO:0005737">
    <property type="term" value="C:cytoplasm"/>
    <property type="evidence" value="ECO:0007669"/>
    <property type="project" value="UniProtKB-SubCell"/>
</dbReference>
<keyword evidence="6" id="KW-0053">Apoptosis</keyword>
<evidence type="ECO:0000256" key="12">
    <source>
        <dbReference type="ARBA" id="ARBA00023273"/>
    </source>
</evidence>
<comment type="catalytic activity">
    <reaction evidence="19">
        <text>octanoyl-CoA + H2O = octanoate + CoA + H(+)</text>
        <dbReference type="Rhea" id="RHEA:30143"/>
        <dbReference type="ChEBI" id="CHEBI:15377"/>
        <dbReference type="ChEBI" id="CHEBI:15378"/>
        <dbReference type="ChEBI" id="CHEBI:25646"/>
        <dbReference type="ChEBI" id="CHEBI:57287"/>
        <dbReference type="ChEBI" id="CHEBI:57386"/>
    </reaction>
    <physiologicalReaction direction="left-to-right" evidence="19">
        <dbReference type="Rhea" id="RHEA:30144"/>
    </physiologicalReaction>
</comment>
<protein>
    <recommendedName>
        <fullName evidence="17">Acyl-coenzyme A thioesterase THEM4</fullName>
        <ecNumber evidence="16">3.1.2.2</ecNumber>
    </recommendedName>
    <alternativeName>
        <fullName evidence="18">Thioesterase superfamily member 4</fullName>
    </alternativeName>
</protein>
<name>A0A541B7C7_9NOCA</name>
<evidence type="ECO:0000256" key="11">
    <source>
        <dbReference type="ARBA" id="ARBA00023136"/>
    </source>
</evidence>
<comment type="catalytic activity">
    <reaction evidence="20">
        <text>hexadecanoyl-CoA + H2O = hexadecanoate + CoA + H(+)</text>
        <dbReference type="Rhea" id="RHEA:16645"/>
        <dbReference type="ChEBI" id="CHEBI:7896"/>
        <dbReference type="ChEBI" id="CHEBI:15377"/>
        <dbReference type="ChEBI" id="CHEBI:15378"/>
        <dbReference type="ChEBI" id="CHEBI:57287"/>
        <dbReference type="ChEBI" id="CHEBI:57379"/>
        <dbReference type="EC" id="3.1.2.2"/>
    </reaction>
    <physiologicalReaction direction="left-to-right" evidence="20">
        <dbReference type="Rhea" id="RHEA:16646"/>
    </physiologicalReaction>
</comment>